<dbReference type="InParanoid" id="E3J9D9"/>
<feature type="transmembrane region" description="Helical" evidence="2">
    <location>
        <begin position="32"/>
        <end position="52"/>
    </location>
</feature>
<dbReference type="OrthoDB" id="3216705at2"/>
<evidence type="ECO:0000256" key="1">
    <source>
        <dbReference type="SAM" id="MobiDB-lite"/>
    </source>
</evidence>
<keyword evidence="4" id="KW-1185">Reference proteome</keyword>
<dbReference type="RefSeq" id="WP_013425276.1">
    <property type="nucleotide sequence ID" value="NC_014666.1"/>
</dbReference>
<dbReference type="Proteomes" id="UP000002484">
    <property type="component" value="Chromosome"/>
</dbReference>
<dbReference type="EMBL" id="CP002299">
    <property type="protein sequence ID" value="ADP82158.1"/>
    <property type="molecule type" value="Genomic_DNA"/>
</dbReference>
<feature type="compositionally biased region" description="Polar residues" evidence="1">
    <location>
        <begin position="1"/>
        <end position="17"/>
    </location>
</feature>
<feature type="transmembrane region" description="Helical" evidence="2">
    <location>
        <begin position="138"/>
        <end position="157"/>
    </location>
</feature>
<keyword evidence="2" id="KW-0812">Transmembrane</keyword>
<reference evidence="3 4" key="1">
    <citation type="submission" date="2010-10" db="EMBL/GenBank/DDBJ databases">
        <title>Complete sequence of Frankia sp. EuI1c.</title>
        <authorList>
            <consortium name="US DOE Joint Genome Institute"/>
            <person name="Lucas S."/>
            <person name="Copeland A."/>
            <person name="Lapidus A."/>
            <person name="Cheng J.-F."/>
            <person name="Bruce D."/>
            <person name="Goodwin L."/>
            <person name="Pitluck S."/>
            <person name="Chertkov O."/>
            <person name="Detter J.C."/>
            <person name="Han C."/>
            <person name="Tapia R."/>
            <person name="Land M."/>
            <person name="Hauser L."/>
            <person name="Jeffries C."/>
            <person name="Kyrpides N."/>
            <person name="Ivanova N."/>
            <person name="Mikhailova N."/>
            <person name="Beauchemin N."/>
            <person name="Sen A."/>
            <person name="Sur S.A."/>
            <person name="Gtari M."/>
            <person name="Wall L."/>
            <person name="Tisa L."/>
            <person name="Woyke T."/>
        </authorList>
    </citation>
    <scope>NUCLEOTIDE SEQUENCE [LARGE SCALE GENOMIC DNA]</scope>
    <source>
        <strain evidence="4">DSM 45817 / CECT 9037 / EuI1c</strain>
    </source>
</reference>
<evidence type="ECO:0000313" key="3">
    <source>
        <dbReference type="EMBL" id="ADP82158.1"/>
    </source>
</evidence>
<sequence length="175" mass="18093">MSAPEPSTDQPGPSSAVTGRGSPGRAVRTAQAAFVLIGLAGLVYGVHGALGAHRLSNPSYSLKWAMVAIVLHDAVLIPALAVIGWLLARLLPAPYRAVTQAALFVSGSVALMSLPLWRGYTSDPGNPTVDPLPYGRNLLIVLAAVWVAAAAAMVVLARRRAPESATEPEQDGPTA</sequence>
<feature type="transmembrane region" description="Helical" evidence="2">
    <location>
        <begin position="100"/>
        <end position="118"/>
    </location>
</feature>
<keyword evidence="2" id="KW-1133">Transmembrane helix</keyword>
<dbReference type="InterPro" id="IPR036259">
    <property type="entry name" value="MFS_trans_sf"/>
</dbReference>
<organism evidence="3 4">
    <name type="scientific">Pseudofrankia inefficax (strain DSM 45817 / CECT 9037 / DDB 130130 / EuI1c)</name>
    <name type="common">Frankia inefficax</name>
    <dbReference type="NCBI Taxonomy" id="298654"/>
    <lineage>
        <taxon>Bacteria</taxon>
        <taxon>Bacillati</taxon>
        <taxon>Actinomycetota</taxon>
        <taxon>Actinomycetes</taxon>
        <taxon>Frankiales</taxon>
        <taxon>Frankiaceae</taxon>
        <taxon>Pseudofrankia</taxon>
    </lineage>
</organism>
<dbReference type="AlphaFoldDB" id="E3J9D9"/>
<feature type="region of interest" description="Disordered" evidence="1">
    <location>
        <begin position="1"/>
        <end position="23"/>
    </location>
</feature>
<dbReference type="SUPFAM" id="SSF103473">
    <property type="entry name" value="MFS general substrate transporter"/>
    <property type="match status" value="1"/>
</dbReference>
<dbReference type="eggNOG" id="ENOG5033H6B">
    <property type="taxonomic scope" value="Bacteria"/>
</dbReference>
<accession>E3J9D9</accession>
<protein>
    <submittedName>
        <fullName evidence="3">Uncharacterized protein</fullName>
    </submittedName>
</protein>
<evidence type="ECO:0000313" key="4">
    <source>
        <dbReference type="Proteomes" id="UP000002484"/>
    </source>
</evidence>
<keyword evidence="2" id="KW-0472">Membrane</keyword>
<dbReference type="HOGENOM" id="CLU_129901_0_0_11"/>
<name>E3J9D9_PSEI1</name>
<proteinExistence type="predicted"/>
<gene>
    <name evidence="3" type="ordered locus">FraEuI1c_4157</name>
</gene>
<evidence type="ECO:0000256" key="2">
    <source>
        <dbReference type="SAM" id="Phobius"/>
    </source>
</evidence>
<feature type="transmembrane region" description="Helical" evidence="2">
    <location>
        <begin position="64"/>
        <end position="88"/>
    </location>
</feature>
<dbReference type="KEGG" id="fri:FraEuI1c_4157"/>
<dbReference type="STRING" id="298654.FraEuI1c_4157"/>